<feature type="signal peptide" evidence="6">
    <location>
        <begin position="1"/>
        <end position="24"/>
    </location>
</feature>
<comment type="caution">
    <text evidence="8">The sequence shown here is derived from an EMBL/GenBank/DDBJ whole genome shotgun (WGS) entry which is preliminary data.</text>
</comment>
<dbReference type="EMBL" id="VJZC01000449">
    <property type="protein sequence ID" value="MPY62695.1"/>
    <property type="molecule type" value="Genomic_DNA"/>
</dbReference>
<evidence type="ECO:0000256" key="3">
    <source>
        <dbReference type="ARBA" id="ARBA00023125"/>
    </source>
</evidence>
<dbReference type="PROSITE" id="PS50931">
    <property type="entry name" value="HTH_LYSR"/>
    <property type="match status" value="1"/>
</dbReference>
<feature type="domain" description="HTH lysR-type" evidence="7">
    <location>
        <begin position="3"/>
        <end position="60"/>
    </location>
</feature>
<dbReference type="Gene3D" id="1.10.10.10">
    <property type="entry name" value="Winged helix-like DNA-binding domain superfamily/Winged helix DNA-binding domain"/>
    <property type="match status" value="1"/>
</dbReference>
<protein>
    <submittedName>
        <fullName evidence="8">LysR family transcriptional regulator</fullName>
    </submittedName>
</protein>
<evidence type="ECO:0000256" key="2">
    <source>
        <dbReference type="ARBA" id="ARBA00023015"/>
    </source>
</evidence>
<accession>A0A5N8XVK0</accession>
<feature type="chain" id="PRO_5024298207" evidence="6">
    <location>
        <begin position="25"/>
        <end position="333"/>
    </location>
</feature>
<dbReference type="GO" id="GO:0003677">
    <property type="term" value="F:DNA binding"/>
    <property type="evidence" value="ECO:0007669"/>
    <property type="project" value="UniProtKB-KW"/>
</dbReference>
<dbReference type="SUPFAM" id="SSF46785">
    <property type="entry name" value="Winged helix' DNA-binding domain"/>
    <property type="match status" value="1"/>
</dbReference>
<dbReference type="Gene3D" id="3.40.190.290">
    <property type="match status" value="1"/>
</dbReference>
<dbReference type="SUPFAM" id="SSF53850">
    <property type="entry name" value="Periplasmic binding protein-like II"/>
    <property type="match status" value="1"/>
</dbReference>
<dbReference type="Pfam" id="PF00126">
    <property type="entry name" value="HTH_1"/>
    <property type="match status" value="1"/>
</dbReference>
<evidence type="ECO:0000256" key="6">
    <source>
        <dbReference type="SAM" id="SignalP"/>
    </source>
</evidence>
<keyword evidence="6" id="KW-0732">Signal</keyword>
<feature type="region of interest" description="Disordered" evidence="5">
    <location>
        <begin position="302"/>
        <end position="333"/>
    </location>
</feature>
<dbReference type="InterPro" id="IPR036390">
    <property type="entry name" value="WH_DNA-bd_sf"/>
</dbReference>
<dbReference type="GO" id="GO:0003700">
    <property type="term" value="F:DNA-binding transcription factor activity"/>
    <property type="evidence" value="ECO:0007669"/>
    <property type="project" value="InterPro"/>
</dbReference>
<keyword evidence="4" id="KW-0804">Transcription</keyword>
<reference evidence="8 9" key="1">
    <citation type="submission" date="2019-07" db="EMBL/GenBank/DDBJ databases">
        <title>New species of Amycolatopsis and Streptomyces.</title>
        <authorList>
            <person name="Duangmal K."/>
            <person name="Teo W.F.A."/>
            <person name="Lipun K."/>
        </authorList>
    </citation>
    <scope>NUCLEOTIDE SEQUENCE [LARGE SCALE GENOMIC DNA]</scope>
    <source>
        <strain evidence="8 9">NBRC 106415</strain>
    </source>
</reference>
<dbReference type="InterPro" id="IPR050950">
    <property type="entry name" value="HTH-type_LysR_regulators"/>
</dbReference>
<proteinExistence type="inferred from homology"/>
<name>A0A5N8XVK0_9ACTN</name>
<evidence type="ECO:0000259" key="7">
    <source>
        <dbReference type="PROSITE" id="PS50931"/>
    </source>
</evidence>
<feature type="compositionally biased region" description="Pro residues" evidence="5">
    <location>
        <begin position="312"/>
        <end position="333"/>
    </location>
</feature>
<dbReference type="InterPro" id="IPR036388">
    <property type="entry name" value="WH-like_DNA-bd_sf"/>
</dbReference>
<dbReference type="GO" id="GO:0005829">
    <property type="term" value="C:cytosol"/>
    <property type="evidence" value="ECO:0007669"/>
    <property type="project" value="TreeGrafter"/>
</dbReference>
<organism evidence="8 9">
    <name type="scientific">Streptomyces spongiae</name>
    <dbReference type="NCBI Taxonomy" id="565072"/>
    <lineage>
        <taxon>Bacteria</taxon>
        <taxon>Bacillati</taxon>
        <taxon>Actinomycetota</taxon>
        <taxon>Actinomycetes</taxon>
        <taxon>Kitasatosporales</taxon>
        <taxon>Streptomycetaceae</taxon>
        <taxon>Streptomyces</taxon>
    </lineage>
</organism>
<keyword evidence="9" id="KW-1185">Reference proteome</keyword>
<keyword evidence="3" id="KW-0238">DNA-binding</keyword>
<keyword evidence="2" id="KW-0805">Transcription regulation</keyword>
<dbReference type="InterPro" id="IPR000847">
    <property type="entry name" value="LysR_HTH_N"/>
</dbReference>
<evidence type="ECO:0000256" key="1">
    <source>
        <dbReference type="ARBA" id="ARBA00009437"/>
    </source>
</evidence>
<dbReference type="Proteomes" id="UP000400924">
    <property type="component" value="Unassembled WGS sequence"/>
</dbReference>
<evidence type="ECO:0000313" key="9">
    <source>
        <dbReference type="Proteomes" id="UP000400924"/>
    </source>
</evidence>
<dbReference type="RefSeq" id="WP_152776038.1">
    <property type="nucleotide sequence ID" value="NZ_VJZC01000449.1"/>
</dbReference>
<gene>
    <name evidence="8" type="ORF">FNH08_37755</name>
</gene>
<comment type="similarity">
    <text evidence="1">Belongs to the LysR transcriptional regulatory family.</text>
</comment>
<dbReference type="InterPro" id="IPR005119">
    <property type="entry name" value="LysR_subst-bd"/>
</dbReference>
<dbReference type="FunFam" id="1.10.10.10:FF:000001">
    <property type="entry name" value="LysR family transcriptional regulator"/>
    <property type="match status" value="1"/>
</dbReference>
<dbReference type="PRINTS" id="PR00039">
    <property type="entry name" value="HTHLYSR"/>
</dbReference>
<dbReference type="PANTHER" id="PTHR30419">
    <property type="entry name" value="HTH-TYPE TRANSCRIPTIONAL REGULATOR YBHD"/>
    <property type="match status" value="1"/>
</dbReference>
<evidence type="ECO:0000313" key="8">
    <source>
        <dbReference type="EMBL" id="MPY62695.1"/>
    </source>
</evidence>
<dbReference type="Pfam" id="PF03466">
    <property type="entry name" value="LysR_substrate"/>
    <property type="match status" value="1"/>
</dbReference>
<sequence>MDVTLRQLAAYAAVARAVSFTAAAAEMHVSQSSLSRAVADLERTLGMRLLERDTRNVQLTPAGAEALRVADQILATHRAGLAQLGRYVAGERGTVALATLPSPAAVLLPPVISAFRDRRPEVTVRILDGLERSVLERVVDGDADFAVTTVARPRTPGIELRPLVRDRFDAVLPEGHPLAERDEVTWQELGGEPFLAVGTDSSVRRITDAAFAQAGVEARPAAEAGSVATVGGLVAAGLGVSAMPALVHPLVAPGKWVRRPLVDPVVERQLYVVLPVRRSLPPGARAFLEQLDEFRASGYELPEGVSWEEGAPPTPPPSGRARTFPPPTDAVSA</sequence>
<dbReference type="CDD" id="cd08440">
    <property type="entry name" value="PBP2_LTTR_like_4"/>
    <property type="match status" value="1"/>
</dbReference>
<dbReference type="OrthoDB" id="7278199at2"/>
<evidence type="ECO:0000256" key="4">
    <source>
        <dbReference type="ARBA" id="ARBA00023163"/>
    </source>
</evidence>
<dbReference type="AlphaFoldDB" id="A0A5N8XVK0"/>
<evidence type="ECO:0000256" key="5">
    <source>
        <dbReference type="SAM" id="MobiDB-lite"/>
    </source>
</evidence>